<dbReference type="PANTHER" id="PTHR38075">
    <property type="entry name" value="DUF4139 DOMAIN-CONTAINING PROTEIN"/>
    <property type="match status" value="1"/>
</dbReference>
<organism evidence="4 5">
    <name type="scientific">Pseudodesulfovibrio portus</name>
    <dbReference type="NCBI Taxonomy" id="231439"/>
    <lineage>
        <taxon>Bacteria</taxon>
        <taxon>Pseudomonadati</taxon>
        <taxon>Thermodesulfobacteriota</taxon>
        <taxon>Desulfovibrionia</taxon>
        <taxon>Desulfovibrionales</taxon>
        <taxon>Desulfovibrionaceae</taxon>
    </lineage>
</organism>
<name>A0ABN6RRP6_9BACT</name>
<evidence type="ECO:0000256" key="1">
    <source>
        <dbReference type="SAM" id="SignalP"/>
    </source>
</evidence>
<dbReference type="RefSeq" id="WP_264983706.1">
    <property type="nucleotide sequence ID" value="NZ_AP026708.1"/>
</dbReference>
<dbReference type="Pfam" id="PF13600">
    <property type="entry name" value="DUF4140"/>
    <property type="match status" value="1"/>
</dbReference>
<keyword evidence="5" id="KW-1185">Reference proteome</keyword>
<evidence type="ECO:0000259" key="2">
    <source>
        <dbReference type="Pfam" id="PF13598"/>
    </source>
</evidence>
<accession>A0ABN6RRP6</accession>
<gene>
    <name evidence="4" type="ORF">JCM14722_11840</name>
</gene>
<dbReference type="InterPro" id="IPR037291">
    <property type="entry name" value="DUF4139"/>
</dbReference>
<dbReference type="EMBL" id="AP026708">
    <property type="protein sequence ID" value="BDQ33642.1"/>
    <property type="molecule type" value="Genomic_DNA"/>
</dbReference>
<reference evidence="4" key="1">
    <citation type="submission" date="2022-08" db="EMBL/GenBank/DDBJ databases">
        <title>Genome Sequence of the sulphate-reducing bacterium, Pseudodesulfovibrio portus JCM14722.</title>
        <authorList>
            <person name="Kondo R."/>
            <person name="Kataoka T."/>
        </authorList>
    </citation>
    <scope>NUCLEOTIDE SEQUENCE</scope>
    <source>
        <strain evidence="4">JCM 14722</strain>
    </source>
</reference>
<sequence>MTRPMLFPALVLASLLLLAPAVSSAGATGAFVAVYNSGRAQVRETRAVTLPAGPAVVVFTDVPATLDATSIRAVAPGMGVEGIEYSYRPITPRNLLDLYVGKELSVILPDPADANARILRKARLLSNAEGPVFSMGKEVYVGGYEAVLLPEMPKGFNEKPTLTLTTDNESEGRKSVALHYLMGGLNWQADYTMAVSADGATADLEAWATVTNASDYAFKGADVRLVAGDVQRAPASYKMARRGEPVLAMEAAMPDNAAGASEESFSEYHVYTLPTAVTLPPQGARQASLFSAAGVPVRQELVSRYHAGTGQRAGKIDQSVESALTFDNLAVNKLGRPLPAGTVRVYMPTTDGHHLLAGETRLGHVAEGDAVRLVLGRSFDVSVERRQTSFEKVGKSAYEIGWAVTVKNGKKVPADLKLADSFPGQWKVLSSDASYAVADAATIEFDLKGLPPSAGTDGLVINYTVRIEY</sequence>
<protein>
    <submittedName>
        <fullName evidence="4">DUF4139 domain-containing protein</fullName>
    </submittedName>
</protein>
<evidence type="ECO:0000313" key="5">
    <source>
        <dbReference type="Proteomes" id="UP001061361"/>
    </source>
</evidence>
<dbReference type="InterPro" id="IPR025554">
    <property type="entry name" value="DUF4140"/>
</dbReference>
<feature type="chain" id="PRO_5045783531" evidence="1">
    <location>
        <begin position="26"/>
        <end position="469"/>
    </location>
</feature>
<dbReference type="Pfam" id="PF13598">
    <property type="entry name" value="DUF4139"/>
    <property type="match status" value="1"/>
</dbReference>
<keyword evidence="1" id="KW-0732">Signal</keyword>
<feature type="domain" description="DUF4140" evidence="3">
    <location>
        <begin position="32"/>
        <end position="88"/>
    </location>
</feature>
<feature type="domain" description="DUF4139" evidence="2">
    <location>
        <begin position="177"/>
        <end position="423"/>
    </location>
</feature>
<evidence type="ECO:0000259" key="3">
    <source>
        <dbReference type="Pfam" id="PF13600"/>
    </source>
</evidence>
<proteinExistence type="predicted"/>
<evidence type="ECO:0000313" key="4">
    <source>
        <dbReference type="EMBL" id="BDQ33642.1"/>
    </source>
</evidence>
<feature type="signal peptide" evidence="1">
    <location>
        <begin position="1"/>
        <end position="25"/>
    </location>
</feature>
<dbReference type="PANTHER" id="PTHR38075:SF1">
    <property type="entry name" value="DUF4139 DOMAIN-CONTAINING PROTEIN"/>
    <property type="match status" value="1"/>
</dbReference>
<dbReference type="Proteomes" id="UP001061361">
    <property type="component" value="Chromosome"/>
</dbReference>